<keyword evidence="3 6" id="KW-0812">Transmembrane</keyword>
<sequence>MADVVVLESRERVLAGILFTAAAYFLFSAQDASIKLLVVGMTVWQIMFVRSITVLVACGAIGGKRLFADTIDSPIVKPMLVRSAFTLAAWLCYYNAARSLQLAELTTIYYAAPIIVTVLSVLILGETVPLLRWLAVFIGFVGVFIACDPTRLGLSAPVLLVLAAAVLWGIAVVLLRKTAMQERTMIQLVLNNFYFLLFSAVPALLWWRMPDWRQLLLLVSVGALGGVAQYVLFEGMKRAPVSIIAPFEYTSLVWAFALGYAIWGDLPRTEVFMGAALIIGAGLLIVGNEHFRRREHAS</sequence>
<feature type="transmembrane region" description="Helical" evidence="6">
    <location>
        <begin position="36"/>
        <end position="58"/>
    </location>
</feature>
<evidence type="ECO:0000256" key="2">
    <source>
        <dbReference type="ARBA" id="ARBA00009853"/>
    </source>
</evidence>
<dbReference type="Proteomes" id="UP000046373">
    <property type="component" value="Unassembled WGS sequence"/>
</dbReference>
<protein>
    <recommendedName>
        <fullName evidence="7">EamA domain-containing protein</fullName>
    </recommendedName>
</protein>
<feature type="transmembrane region" description="Helical" evidence="6">
    <location>
        <begin position="269"/>
        <end position="286"/>
    </location>
</feature>
<feature type="domain" description="EamA" evidence="7">
    <location>
        <begin position="15"/>
        <end position="145"/>
    </location>
</feature>
<feature type="transmembrane region" description="Helical" evidence="6">
    <location>
        <begin position="79"/>
        <end position="96"/>
    </location>
</feature>
<dbReference type="PANTHER" id="PTHR22911:SF6">
    <property type="entry name" value="SOLUTE CARRIER FAMILY 35 MEMBER G1"/>
    <property type="match status" value="1"/>
</dbReference>
<dbReference type="EMBL" id="CCNB01000009">
    <property type="protein sequence ID" value="CDX33768.1"/>
    <property type="molecule type" value="Genomic_DNA"/>
</dbReference>
<reference evidence="8 9" key="1">
    <citation type="submission" date="2014-08" db="EMBL/GenBank/DDBJ databases">
        <authorList>
            <person name="Moulin Lionel"/>
        </authorList>
    </citation>
    <scope>NUCLEOTIDE SEQUENCE [LARGE SCALE GENOMIC DNA]</scope>
</reference>
<evidence type="ECO:0000256" key="4">
    <source>
        <dbReference type="ARBA" id="ARBA00022989"/>
    </source>
</evidence>
<keyword evidence="4 6" id="KW-1133">Transmembrane helix</keyword>
<accession>A0A090ERC6</accession>
<evidence type="ECO:0000256" key="1">
    <source>
        <dbReference type="ARBA" id="ARBA00004141"/>
    </source>
</evidence>
<gene>
    <name evidence="8" type="ORF">MPLDJ20_170052</name>
</gene>
<feature type="transmembrane region" description="Helical" evidence="6">
    <location>
        <begin position="130"/>
        <end position="146"/>
    </location>
</feature>
<evidence type="ECO:0000256" key="6">
    <source>
        <dbReference type="SAM" id="Phobius"/>
    </source>
</evidence>
<feature type="domain" description="EamA" evidence="7">
    <location>
        <begin position="158"/>
        <end position="286"/>
    </location>
</feature>
<name>A0A090ERC6_MESPL</name>
<dbReference type="SUPFAM" id="SSF103481">
    <property type="entry name" value="Multidrug resistance efflux transporter EmrE"/>
    <property type="match status" value="2"/>
</dbReference>
<evidence type="ECO:0000313" key="8">
    <source>
        <dbReference type="EMBL" id="CDX33768.1"/>
    </source>
</evidence>
<keyword evidence="5 6" id="KW-0472">Membrane</keyword>
<dbReference type="GO" id="GO:0016020">
    <property type="term" value="C:membrane"/>
    <property type="evidence" value="ECO:0007669"/>
    <property type="project" value="UniProtKB-SubCell"/>
</dbReference>
<comment type="subcellular location">
    <subcellularLocation>
        <location evidence="1">Membrane</location>
        <topology evidence="1">Multi-pass membrane protein</topology>
    </subcellularLocation>
</comment>
<feature type="transmembrane region" description="Helical" evidence="6">
    <location>
        <begin position="12"/>
        <end position="30"/>
    </location>
</feature>
<dbReference type="AlphaFoldDB" id="A0A090ERC6"/>
<proteinExistence type="inferred from homology"/>
<feature type="transmembrane region" description="Helical" evidence="6">
    <location>
        <begin position="108"/>
        <end position="125"/>
    </location>
</feature>
<evidence type="ECO:0000259" key="7">
    <source>
        <dbReference type="Pfam" id="PF00892"/>
    </source>
</evidence>
<evidence type="ECO:0000313" key="9">
    <source>
        <dbReference type="Proteomes" id="UP000046373"/>
    </source>
</evidence>
<dbReference type="PANTHER" id="PTHR22911">
    <property type="entry name" value="ACYL-MALONYL CONDENSING ENZYME-RELATED"/>
    <property type="match status" value="1"/>
</dbReference>
<feature type="transmembrane region" description="Helical" evidence="6">
    <location>
        <begin position="245"/>
        <end position="263"/>
    </location>
</feature>
<feature type="transmembrane region" description="Helical" evidence="6">
    <location>
        <begin position="152"/>
        <end position="176"/>
    </location>
</feature>
<dbReference type="InterPro" id="IPR000620">
    <property type="entry name" value="EamA_dom"/>
</dbReference>
<feature type="transmembrane region" description="Helical" evidence="6">
    <location>
        <begin position="215"/>
        <end position="233"/>
    </location>
</feature>
<dbReference type="InterPro" id="IPR037185">
    <property type="entry name" value="EmrE-like"/>
</dbReference>
<comment type="similarity">
    <text evidence="2">Belongs to the drug/metabolite transporter (DMT) superfamily. 10 TMS drug/metabolite exporter (DME) (TC 2.A.7.3) family.</text>
</comment>
<evidence type="ECO:0000256" key="5">
    <source>
        <dbReference type="ARBA" id="ARBA00023136"/>
    </source>
</evidence>
<evidence type="ECO:0000256" key="3">
    <source>
        <dbReference type="ARBA" id="ARBA00022692"/>
    </source>
</evidence>
<feature type="transmembrane region" description="Helical" evidence="6">
    <location>
        <begin position="188"/>
        <end position="209"/>
    </location>
</feature>
<organism evidence="8 9">
    <name type="scientific">Mesorhizobium plurifarium</name>
    <dbReference type="NCBI Taxonomy" id="69974"/>
    <lineage>
        <taxon>Bacteria</taxon>
        <taxon>Pseudomonadati</taxon>
        <taxon>Pseudomonadota</taxon>
        <taxon>Alphaproteobacteria</taxon>
        <taxon>Hyphomicrobiales</taxon>
        <taxon>Phyllobacteriaceae</taxon>
        <taxon>Mesorhizobium</taxon>
    </lineage>
</organism>
<dbReference type="Pfam" id="PF00892">
    <property type="entry name" value="EamA"/>
    <property type="match status" value="2"/>
</dbReference>